<feature type="transmembrane region" description="Helical" evidence="1">
    <location>
        <begin position="34"/>
        <end position="52"/>
    </location>
</feature>
<evidence type="ECO:0000256" key="1">
    <source>
        <dbReference type="SAM" id="Phobius"/>
    </source>
</evidence>
<feature type="transmembrane region" description="Helical" evidence="1">
    <location>
        <begin position="91"/>
        <end position="111"/>
    </location>
</feature>
<dbReference type="EMBL" id="JAGMUU010000016">
    <property type="protein sequence ID" value="KAH7136935.1"/>
    <property type="molecule type" value="Genomic_DNA"/>
</dbReference>
<sequence>MLLLSQHRDFPAWLSEKILRHPIPSRGALRRRPIAVYVTWLICILAWMLRYFHDPIEVYFYAKLKPFRGATHKLWTVEIWNEGTPLDDSPLVIWCLFVFTNAMICILRVVLPYGYFIACGASLAYSCFASKNTYSFYHLSLWATERAGFHHPSDVHTRMNPSGHFLPVNVYAPPMTWHILALCQIFPEDVASPKAHNPFHLSRSSISELDQVFALFSGTAVFLYWCWGAFQPRMRPGQADDAHIVTSSSVDRWPEMRRIPLQRDD</sequence>
<dbReference type="AlphaFoldDB" id="A0A9P9EEP2"/>
<dbReference type="Proteomes" id="UP000717696">
    <property type="component" value="Unassembled WGS sequence"/>
</dbReference>
<evidence type="ECO:0000313" key="2">
    <source>
        <dbReference type="EMBL" id="KAH7136935.1"/>
    </source>
</evidence>
<gene>
    <name evidence="2" type="ORF">B0J13DRAFT_82722</name>
</gene>
<dbReference type="OrthoDB" id="3552356at2759"/>
<protein>
    <submittedName>
        <fullName evidence="2">Uncharacterized protein</fullName>
    </submittedName>
</protein>
<proteinExistence type="predicted"/>
<comment type="caution">
    <text evidence="2">The sequence shown here is derived from an EMBL/GenBank/DDBJ whole genome shotgun (WGS) entry which is preliminary data.</text>
</comment>
<feature type="transmembrane region" description="Helical" evidence="1">
    <location>
        <begin position="212"/>
        <end position="230"/>
    </location>
</feature>
<keyword evidence="1" id="KW-1133">Transmembrane helix</keyword>
<accession>A0A9P9EEP2</accession>
<organism evidence="2 3">
    <name type="scientific">Dactylonectria estremocensis</name>
    <dbReference type="NCBI Taxonomy" id="1079267"/>
    <lineage>
        <taxon>Eukaryota</taxon>
        <taxon>Fungi</taxon>
        <taxon>Dikarya</taxon>
        <taxon>Ascomycota</taxon>
        <taxon>Pezizomycotina</taxon>
        <taxon>Sordariomycetes</taxon>
        <taxon>Hypocreomycetidae</taxon>
        <taxon>Hypocreales</taxon>
        <taxon>Nectriaceae</taxon>
        <taxon>Dactylonectria</taxon>
    </lineage>
</organism>
<keyword evidence="3" id="KW-1185">Reference proteome</keyword>
<reference evidence="2" key="1">
    <citation type="journal article" date="2021" name="Nat. Commun.">
        <title>Genetic determinants of endophytism in the Arabidopsis root mycobiome.</title>
        <authorList>
            <person name="Mesny F."/>
            <person name="Miyauchi S."/>
            <person name="Thiergart T."/>
            <person name="Pickel B."/>
            <person name="Atanasova L."/>
            <person name="Karlsson M."/>
            <person name="Huettel B."/>
            <person name="Barry K.W."/>
            <person name="Haridas S."/>
            <person name="Chen C."/>
            <person name="Bauer D."/>
            <person name="Andreopoulos W."/>
            <person name="Pangilinan J."/>
            <person name="LaButti K."/>
            <person name="Riley R."/>
            <person name="Lipzen A."/>
            <person name="Clum A."/>
            <person name="Drula E."/>
            <person name="Henrissat B."/>
            <person name="Kohler A."/>
            <person name="Grigoriev I.V."/>
            <person name="Martin F.M."/>
            <person name="Hacquard S."/>
        </authorList>
    </citation>
    <scope>NUCLEOTIDE SEQUENCE</scope>
    <source>
        <strain evidence="2">MPI-CAGE-AT-0021</strain>
    </source>
</reference>
<evidence type="ECO:0000313" key="3">
    <source>
        <dbReference type="Proteomes" id="UP000717696"/>
    </source>
</evidence>
<name>A0A9P9EEP2_9HYPO</name>
<keyword evidence="1" id="KW-0472">Membrane</keyword>
<keyword evidence="1" id="KW-0812">Transmembrane</keyword>